<dbReference type="InterPro" id="IPR037919">
    <property type="entry name" value="OGT"/>
</dbReference>
<feature type="region of interest" description="Disordered" evidence="5">
    <location>
        <begin position="1"/>
        <end position="21"/>
    </location>
</feature>
<feature type="domain" description="O-GlcNAc transferase C-terminal" evidence="6">
    <location>
        <begin position="9"/>
        <end position="78"/>
    </location>
</feature>
<dbReference type="Gene3D" id="3.40.50.11380">
    <property type="match status" value="1"/>
</dbReference>
<evidence type="ECO:0000256" key="2">
    <source>
        <dbReference type="ARBA" id="ARBA00022679"/>
    </source>
</evidence>
<dbReference type="Proteomes" id="UP000694557">
    <property type="component" value="Unassembled WGS sequence"/>
</dbReference>
<keyword evidence="2" id="KW-0808">Transferase</keyword>
<dbReference type="Pfam" id="PF13844">
    <property type="entry name" value="Glyco_transf_41"/>
    <property type="match status" value="1"/>
</dbReference>
<keyword evidence="3" id="KW-0677">Repeat</keyword>
<dbReference type="GeneTree" id="ENSGT00940000155085"/>
<evidence type="ECO:0000259" key="6">
    <source>
        <dbReference type="Pfam" id="PF13844"/>
    </source>
</evidence>
<reference evidence="7" key="1">
    <citation type="submission" date="2025-08" db="UniProtKB">
        <authorList>
            <consortium name="Ensembl"/>
        </authorList>
    </citation>
    <scope>IDENTIFICATION</scope>
</reference>
<dbReference type="InterPro" id="IPR029489">
    <property type="entry name" value="OGT/SEC/SPY_C"/>
</dbReference>
<dbReference type="PANTHER" id="PTHR44366">
    <property type="entry name" value="UDP-N-ACETYLGLUCOSAMINE--PEPTIDE N-ACETYLGLUCOSAMINYLTRANSFERASE 110 KDA SUBUNIT"/>
    <property type="match status" value="1"/>
</dbReference>
<feature type="compositionally biased region" description="Polar residues" evidence="5">
    <location>
        <begin position="8"/>
        <end position="21"/>
    </location>
</feature>
<dbReference type="AlphaFoldDB" id="A0A8C7NA63"/>
<dbReference type="PANTHER" id="PTHR44366:SF1">
    <property type="entry name" value="UDP-N-ACETYLGLUCOSAMINE--PEPTIDE N-ACETYLGLUCOSAMINYLTRANSFERASE 110 KDA SUBUNIT"/>
    <property type="match status" value="1"/>
</dbReference>
<name>A0A8C7NA63_ONCKI</name>
<evidence type="ECO:0000313" key="7">
    <source>
        <dbReference type="Ensembl" id="ENSOKIP00005113440.1"/>
    </source>
</evidence>
<keyword evidence="4" id="KW-0802">TPR repeat</keyword>
<evidence type="ECO:0000313" key="8">
    <source>
        <dbReference type="Proteomes" id="UP000694557"/>
    </source>
</evidence>
<accession>A0A8C7NA63</accession>
<dbReference type="GO" id="GO:0006493">
    <property type="term" value="P:protein O-linked glycosylation"/>
    <property type="evidence" value="ECO:0007669"/>
    <property type="project" value="InterPro"/>
</dbReference>
<protein>
    <recommendedName>
        <fullName evidence="6">O-GlcNAc transferase C-terminal domain-containing protein</fullName>
    </recommendedName>
</protein>
<reference evidence="7" key="2">
    <citation type="submission" date="2025-09" db="UniProtKB">
        <authorList>
            <consortium name="Ensembl"/>
        </authorList>
    </citation>
    <scope>IDENTIFICATION</scope>
</reference>
<evidence type="ECO:0000256" key="4">
    <source>
        <dbReference type="ARBA" id="ARBA00022803"/>
    </source>
</evidence>
<organism evidence="7 8">
    <name type="scientific">Oncorhynchus kisutch</name>
    <name type="common">Coho salmon</name>
    <name type="synonym">Salmo kisutch</name>
    <dbReference type="NCBI Taxonomy" id="8019"/>
    <lineage>
        <taxon>Eukaryota</taxon>
        <taxon>Metazoa</taxon>
        <taxon>Chordata</taxon>
        <taxon>Craniata</taxon>
        <taxon>Vertebrata</taxon>
        <taxon>Euteleostomi</taxon>
        <taxon>Actinopterygii</taxon>
        <taxon>Neopterygii</taxon>
        <taxon>Teleostei</taxon>
        <taxon>Protacanthopterygii</taxon>
        <taxon>Salmoniformes</taxon>
        <taxon>Salmonidae</taxon>
        <taxon>Salmoninae</taxon>
        <taxon>Oncorhynchus</taxon>
    </lineage>
</organism>
<sequence length="110" mass="12494">SAPHQALSPGQTCAGSTRGTTIRSSDLPELIAHTRQEYEDVAVKLGCDMEYLKMIRSRVWKQRICSPLFNTKQYTMDLEKLYLQMWERHASGSKPDHLVKLQPVESSESA</sequence>
<proteinExistence type="predicted"/>
<evidence type="ECO:0000256" key="5">
    <source>
        <dbReference type="SAM" id="MobiDB-lite"/>
    </source>
</evidence>
<comment type="pathway">
    <text evidence="1">Protein modification; protein glycosylation.</text>
</comment>
<keyword evidence="8" id="KW-1185">Reference proteome</keyword>
<dbReference type="Gene3D" id="3.40.50.2000">
    <property type="entry name" value="Glycogen Phosphorylase B"/>
    <property type="match status" value="1"/>
</dbReference>
<evidence type="ECO:0000256" key="1">
    <source>
        <dbReference type="ARBA" id="ARBA00004922"/>
    </source>
</evidence>
<dbReference type="GO" id="GO:0097363">
    <property type="term" value="F:protein O-acetylglucosaminyltransferase activity"/>
    <property type="evidence" value="ECO:0007669"/>
    <property type="project" value="TreeGrafter"/>
</dbReference>
<dbReference type="Ensembl" id="ENSOKIT00005121392.1">
    <property type="protein sequence ID" value="ENSOKIP00005113440.1"/>
    <property type="gene ID" value="ENSOKIG00005049299.1"/>
</dbReference>
<evidence type="ECO:0000256" key="3">
    <source>
        <dbReference type="ARBA" id="ARBA00022737"/>
    </source>
</evidence>